<accession>A0ABP0NXF0</accession>
<keyword evidence="2 6" id="KW-0812">Transmembrane</keyword>
<dbReference type="InterPro" id="IPR051413">
    <property type="entry name" value="K/Na_HCN_channel"/>
</dbReference>
<feature type="transmembrane region" description="Helical" evidence="6">
    <location>
        <begin position="441"/>
        <end position="468"/>
    </location>
</feature>
<dbReference type="SUPFAM" id="SSF81324">
    <property type="entry name" value="Voltage-gated potassium channels"/>
    <property type="match status" value="1"/>
</dbReference>
<feature type="coiled-coil region" evidence="5">
    <location>
        <begin position="42"/>
        <end position="69"/>
    </location>
</feature>
<keyword evidence="3 6" id="KW-1133">Transmembrane helix</keyword>
<evidence type="ECO:0000256" key="1">
    <source>
        <dbReference type="ARBA" id="ARBA00004141"/>
    </source>
</evidence>
<dbReference type="InterPro" id="IPR018490">
    <property type="entry name" value="cNMP-bd_dom_sf"/>
</dbReference>
<dbReference type="SUPFAM" id="SSF51206">
    <property type="entry name" value="cAMP-binding domain-like"/>
    <property type="match status" value="1"/>
</dbReference>
<dbReference type="PANTHER" id="PTHR45689:SF5">
    <property type="entry name" value="I[[H]] CHANNEL, ISOFORM E"/>
    <property type="match status" value="1"/>
</dbReference>
<dbReference type="Proteomes" id="UP001642484">
    <property type="component" value="Unassembled WGS sequence"/>
</dbReference>
<comment type="subcellular location">
    <subcellularLocation>
        <location evidence="1">Membrane</location>
        <topology evidence="1">Multi-pass membrane protein</topology>
    </subcellularLocation>
</comment>
<sequence>MKMQTASHGMIDVRRGAQMLNMVRWDLLTWDGWVETLKQSLAHEHEIALDILREQNAVLRAKVDAQNHEYKQLLLKCQQLQPVDFVPAEREALCEFARQESGSVPQNQLAAQSGLTSSDTDGACQALVFRPGHRWASLVEQALLNEARLEEARMLDEFFSMRMHGAWRTSLSTAKKSRASIVAPAEVPRSSVKHHLGAEITDDYHERWQKMILSPASNLRLGWLILGMFFIFVDILVIPLSIFDIGDHPFFKVQQLVSWLFWLCDVFVSFLSGFDRNGRIEMRPIVIARKYLKTMFPIDVFILSIDVVMFALDASLGSEAGALRTTRIIRSLRLLRLLRLLRVGKLRAILKACEKRLRNPYSVLLLKLSSALATVLLINHFIACGWYYVGLEGHPDRNWILLSDLEGFPFAEVYISAMHWSLTQFMPATNNIGPDNVWERLFAIMTVLVAVCLFSSLVGSITAAVGSFRAVQAEKMKQEQAVVAFFEERKLSAELFDDMREHQRESQKGKEAVADVTTKMSDIRLFRECPESLKLRLSEEVFMPAFDSPGWVQTDILTTGFLYKVCHTMREQVETPGKDVFLPDQMASLAFFVASGTLSFAESQGTLQKRIIGSAMKVLPGTWLCEPVLWAQWFHRGQFWTTSTSVLMCLDSAKFVDLAVEAGGSTYEFLFMFGIVYVGRIEALCSEGKIVTDLGLEASQMDDLADRSRRFLSAQTRSLMKQK</sequence>
<feature type="transmembrane region" description="Helical" evidence="6">
    <location>
        <begin position="255"/>
        <end position="274"/>
    </location>
</feature>
<evidence type="ECO:0000256" key="2">
    <source>
        <dbReference type="ARBA" id="ARBA00022692"/>
    </source>
</evidence>
<comment type="caution">
    <text evidence="8">The sequence shown here is derived from an EMBL/GenBank/DDBJ whole genome shotgun (WGS) entry which is preliminary data.</text>
</comment>
<dbReference type="PANTHER" id="PTHR45689">
    <property type="entry name" value="I[[H]] CHANNEL, ISOFORM E"/>
    <property type="match status" value="1"/>
</dbReference>
<organism evidence="8 9">
    <name type="scientific">Durusdinium trenchii</name>
    <dbReference type="NCBI Taxonomy" id="1381693"/>
    <lineage>
        <taxon>Eukaryota</taxon>
        <taxon>Sar</taxon>
        <taxon>Alveolata</taxon>
        <taxon>Dinophyceae</taxon>
        <taxon>Suessiales</taxon>
        <taxon>Symbiodiniaceae</taxon>
        <taxon>Durusdinium</taxon>
    </lineage>
</organism>
<proteinExistence type="predicted"/>
<feature type="domain" description="Ion transport" evidence="7">
    <location>
        <begin position="223"/>
        <end position="469"/>
    </location>
</feature>
<evidence type="ECO:0000256" key="3">
    <source>
        <dbReference type="ARBA" id="ARBA00022989"/>
    </source>
</evidence>
<evidence type="ECO:0000256" key="6">
    <source>
        <dbReference type="SAM" id="Phobius"/>
    </source>
</evidence>
<evidence type="ECO:0000313" key="8">
    <source>
        <dbReference type="EMBL" id="CAK9068196.1"/>
    </source>
</evidence>
<gene>
    <name evidence="8" type="ORF">CCMP2556_LOCUS33489</name>
</gene>
<evidence type="ECO:0000256" key="5">
    <source>
        <dbReference type="SAM" id="Coils"/>
    </source>
</evidence>
<keyword evidence="5" id="KW-0175">Coiled coil</keyword>
<dbReference type="EMBL" id="CAXAMN010022306">
    <property type="protein sequence ID" value="CAK9068196.1"/>
    <property type="molecule type" value="Genomic_DNA"/>
</dbReference>
<keyword evidence="4 6" id="KW-0472">Membrane</keyword>
<dbReference type="InterPro" id="IPR005821">
    <property type="entry name" value="Ion_trans_dom"/>
</dbReference>
<feature type="transmembrane region" description="Helical" evidence="6">
    <location>
        <begin position="364"/>
        <end position="389"/>
    </location>
</feature>
<evidence type="ECO:0000313" key="9">
    <source>
        <dbReference type="Proteomes" id="UP001642484"/>
    </source>
</evidence>
<keyword evidence="9" id="KW-1185">Reference proteome</keyword>
<evidence type="ECO:0000259" key="7">
    <source>
        <dbReference type="Pfam" id="PF00520"/>
    </source>
</evidence>
<reference evidence="8 9" key="1">
    <citation type="submission" date="2024-02" db="EMBL/GenBank/DDBJ databases">
        <authorList>
            <person name="Chen Y."/>
            <person name="Shah S."/>
            <person name="Dougan E. K."/>
            <person name="Thang M."/>
            <person name="Chan C."/>
        </authorList>
    </citation>
    <scope>NUCLEOTIDE SEQUENCE [LARGE SCALE GENOMIC DNA]</scope>
</reference>
<dbReference type="Gene3D" id="1.10.287.70">
    <property type="match status" value="1"/>
</dbReference>
<feature type="transmembrane region" description="Helical" evidence="6">
    <location>
        <begin position="221"/>
        <end position="243"/>
    </location>
</feature>
<dbReference type="Pfam" id="PF00520">
    <property type="entry name" value="Ion_trans"/>
    <property type="match status" value="1"/>
</dbReference>
<name>A0ABP0NXF0_9DINO</name>
<protein>
    <recommendedName>
        <fullName evidence="7">Ion transport domain-containing protein</fullName>
    </recommendedName>
</protein>
<evidence type="ECO:0000256" key="4">
    <source>
        <dbReference type="ARBA" id="ARBA00023136"/>
    </source>
</evidence>